<evidence type="ECO:0000256" key="8">
    <source>
        <dbReference type="ARBA" id="ARBA00023136"/>
    </source>
</evidence>
<evidence type="ECO:0000259" key="14">
    <source>
        <dbReference type="PROSITE" id="PS51846"/>
    </source>
</evidence>
<keyword evidence="5" id="KW-0677">Repeat</keyword>
<protein>
    <submittedName>
        <fullName evidence="15">Mg2+ and Co2+ transporter CorB, contains DUF21, CBS pair, and CorC-HlyC domains</fullName>
    </submittedName>
</protein>
<evidence type="ECO:0000256" key="11">
    <source>
        <dbReference type="SAM" id="MobiDB-lite"/>
    </source>
</evidence>
<evidence type="ECO:0000256" key="9">
    <source>
        <dbReference type="PROSITE-ProRule" id="PRU00703"/>
    </source>
</evidence>
<dbReference type="InterPro" id="IPR000644">
    <property type="entry name" value="CBS_dom"/>
</dbReference>
<evidence type="ECO:0000313" key="15">
    <source>
        <dbReference type="EMBL" id="CUB07529.1"/>
    </source>
</evidence>
<dbReference type="SMART" id="SM01091">
    <property type="entry name" value="CorC_HlyC"/>
    <property type="match status" value="1"/>
</dbReference>
<evidence type="ECO:0000256" key="12">
    <source>
        <dbReference type="SAM" id="Phobius"/>
    </source>
</evidence>
<feature type="transmembrane region" description="Helical" evidence="12">
    <location>
        <begin position="101"/>
        <end position="121"/>
    </location>
</feature>
<comment type="subcellular location">
    <subcellularLocation>
        <location evidence="1">Cell membrane</location>
        <topology evidence="1">Multi-pass membrane protein</topology>
    </subcellularLocation>
</comment>
<proteinExistence type="inferred from homology"/>
<evidence type="ECO:0000256" key="4">
    <source>
        <dbReference type="ARBA" id="ARBA00022692"/>
    </source>
</evidence>
<reference evidence="16" key="1">
    <citation type="submission" date="2015-08" db="EMBL/GenBank/DDBJ databases">
        <authorList>
            <person name="Babu N.S."/>
            <person name="Beckwith C.J."/>
            <person name="Beseler K.G."/>
            <person name="Brison A."/>
            <person name="Carone J.V."/>
            <person name="Caskin T.P."/>
            <person name="Diamond M."/>
            <person name="Durham M.E."/>
            <person name="Foxe J.M."/>
            <person name="Go M."/>
            <person name="Henderson B.A."/>
            <person name="Jones I.B."/>
            <person name="McGettigan J.A."/>
            <person name="Micheletti S.J."/>
            <person name="Nasrallah M.E."/>
            <person name="Ortiz D."/>
            <person name="Piller C.R."/>
            <person name="Privatt S.R."/>
            <person name="Schneider S.L."/>
            <person name="Sharp S."/>
            <person name="Smith T.C."/>
            <person name="Stanton J.D."/>
            <person name="Ullery H.E."/>
            <person name="Wilson R.J."/>
            <person name="Serrano M.G."/>
            <person name="Buck G."/>
            <person name="Lee V."/>
            <person name="Wang Y."/>
            <person name="Carvalho R."/>
            <person name="Voegtly L."/>
            <person name="Shi R."/>
            <person name="Duckworth R."/>
            <person name="Johnson A."/>
            <person name="Loviza R."/>
            <person name="Walstead R."/>
            <person name="Shah Z."/>
            <person name="Kiflezghi M."/>
            <person name="Wade K."/>
            <person name="Ball S.L."/>
            <person name="Bradley K.W."/>
            <person name="Asai D.J."/>
            <person name="Bowman C.A."/>
            <person name="Russell D.A."/>
            <person name="Pope W.H."/>
            <person name="Jacobs-Sera D."/>
            <person name="Hendrix R.W."/>
            <person name="Hatfull G.F."/>
        </authorList>
    </citation>
    <scope>NUCLEOTIDE SEQUENCE [LARGE SCALE GENOMIC DNA]</scope>
    <source>
        <strain evidence="16">JCM 19170</strain>
    </source>
</reference>
<name>A0A0K6IWT9_9PROT</name>
<dbReference type="Gene3D" id="3.10.580.10">
    <property type="entry name" value="CBS-domain"/>
    <property type="match status" value="1"/>
</dbReference>
<dbReference type="EMBL" id="CYHH01000008">
    <property type="protein sequence ID" value="CUB07529.1"/>
    <property type="molecule type" value="Genomic_DNA"/>
</dbReference>
<dbReference type="AlphaFoldDB" id="A0A0K6IWT9"/>
<feature type="domain" description="CNNM transmembrane" evidence="14">
    <location>
        <begin position="8"/>
        <end position="200"/>
    </location>
</feature>
<gene>
    <name evidence="15" type="ORF">Ga0061068_10856</name>
</gene>
<evidence type="ECO:0000256" key="6">
    <source>
        <dbReference type="ARBA" id="ARBA00022989"/>
    </source>
</evidence>
<accession>A0A0K6IWT9</accession>
<feature type="transmembrane region" description="Helical" evidence="12">
    <location>
        <begin position="12"/>
        <end position="31"/>
    </location>
</feature>
<dbReference type="InterPro" id="IPR016169">
    <property type="entry name" value="FAD-bd_PCMH_sub2"/>
</dbReference>
<dbReference type="PROSITE" id="PS51846">
    <property type="entry name" value="CNNM"/>
    <property type="match status" value="1"/>
</dbReference>
<evidence type="ECO:0000256" key="1">
    <source>
        <dbReference type="ARBA" id="ARBA00004651"/>
    </source>
</evidence>
<keyword evidence="6 10" id="KW-1133">Transmembrane helix</keyword>
<dbReference type="InterPro" id="IPR044751">
    <property type="entry name" value="Ion_transp-like_CBS"/>
</dbReference>
<dbReference type="CDD" id="cd04590">
    <property type="entry name" value="CBS_pair_CorC_HlyC_assoc"/>
    <property type="match status" value="1"/>
</dbReference>
<dbReference type="GO" id="GO:0005886">
    <property type="term" value="C:plasma membrane"/>
    <property type="evidence" value="ECO:0007669"/>
    <property type="project" value="UniProtKB-SubCell"/>
</dbReference>
<evidence type="ECO:0000259" key="13">
    <source>
        <dbReference type="PROSITE" id="PS51371"/>
    </source>
</evidence>
<sequence>MTPMDDSMLADLLWQWIGLAVLLLTSGFASMSETVMMAANRYRLKARADNGERGAQLAAALTAHPERMLSVILLVNNAVNVGAATLASVITIELFGQNETMLAVGSFVLTFLILVFSEITPKVIGARYADLLAPYIAYPLTAILRLVGPVVDFVNLFVKGLLWLLRLPRRATPQAPSLEELRSLVLESRVLRSEKHRDVLLKLFDLERITVADVMIPRQAIEFLDLTDDEETLRAQLATAYHTRLPVIEGNPDEVLGILHVRQLLAETLTSGFSREAIRRSLSPPYFVPEETNAMTQLQFFQEHHQRLALVVDEYGELQGLVTLDDIIEEMVGKFTTSRPGSDTVLQWQEDGTVIVDGATPVRELNRALGLDLPTDGPRTLNGLILEYLQEIPESEVSLRIGDVRMDVLQCHDRRIRSVRLYAPTAGEADTSESSSGERSSEEGR</sequence>
<feature type="transmembrane region" description="Helical" evidence="12">
    <location>
        <begin position="71"/>
        <end position="95"/>
    </location>
</feature>
<dbReference type="InterPro" id="IPR005170">
    <property type="entry name" value="Transptr-assoc_dom"/>
</dbReference>
<evidence type="ECO:0000256" key="10">
    <source>
        <dbReference type="PROSITE-ProRule" id="PRU01193"/>
    </source>
</evidence>
<dbReference type="Pfam" id="PF00571">
    <property type="entry name" value="CBS"/>
    <property type="match status" value="1"/>
</dbReference>
<dbReference type="InterPro" id="IPR046342">
    <property type="entry name" value="CBS_dom_sf"/>
</dbReference>
<evidence type="ECO:0000313" key="16">
    <source>
        <dbReference type="Proteomes" id="UP000182108"/>
    </source>
</evidence>
<feature type="region of interest" description="Disordered" evidence="11">
    <location>
        <begin position="425"/>
        <end position="445"/>
    </location>
</feature>
<dbReference type="InterPro" id="IPR036318">
    <property type="entry name" value="FAD-bd_PCMH-like_sf"/>
</dbReference>
<dbReference type="GO" id="GO:0050660">
    <property type="term" value="F:flavin adenine dinucleotide binding"/>
    <property type="evidence" value="ECO:0007669"/>
    <property type="project" value="InterPro"/>
</dbReference>
<feature type="domain" description="CBS" evidence="13">
    <location>
        <begin position="278"/>
        <end position="338"/>
    </location>
</feature>
<organism evidence="15 16">
    <name type="scientific">Tepidiphilus thermophilus</name>
    <dbReference type="NCBI Taxonomy" id="876478"/>
    <lineage>
        <taxon>Bacteria</taxon>
        <taxon>Pseudomonadati</taxon>
        <taxon>Pseudomonadota</taxon>
        <taxon>Hydrogenophilia</taxon>
        <taxon>Hydrogenophilales</taxon>
        <taxon>Hydrogenophilaceae</taxon>
        <taxon>Tepidiphilus</taxon>
    </lineage>
</organism>
<dbReference type="Pfam" id="PF03471">
    <property type="entry name" value="CorC_HlyC"/>
    <property type="match status" value="1"/>
</dbReference>
<dbReference type="Pfam" id="PF01595">
    <property type="entry name" value="CNNM"/>
    <property type="match status" value="1"/>
</dbReference>
<dbReference type="PANTHER" id="PTHR22777">
    <property type="entry name" value="HEMOLYSIN-RELATED"/>
    <property type="match status" value="1"/>
</dbReference>
<keyword evidence="4 10" id="KW-0812">Transmembrane</keyword>
<dbReference type="SUPFAM" id="SSF54631">
    <property type="entry name" value="CBS-domain pair"/>
    <property type="match status" value="1"/>
</dbReference>
<keyword evidence="16" id="KW-1185">Reference proteome</keyword>
<evidence type="ECO:0000256" key="7">
    <source>
        <dbReference type="ARBA" id="ARBA00023122"/>
    </source>
</evidence>
<keyword evidence="8 10" id="KW-0472">Membrane</keyword>
<evidence type="ECO:0000256" key="2">
    <source>
        <dbReference type="ARBA" id="ARBA00006337"/>
    </source>
</evidence>
<keyword evidence="3" id="KW-1003">Cell membrane</keyword>
<dbReference type="Gene3D" id="3.30.465.10">
    <property type="match status" value="1"/>
</dbReference>
<evidence type="ECO:0000256" key="5">
    <source>
        <dbReference type="ARBA" id="ARBA00022737"/>
    </source>
</evidence>
<dbReference type="PANTHER" id="PTHR22777:SF32">
    <property type="entry name" value="UPF0053 INNER MEMBRANE PROTEIN YFJD"/>
    <property type="match status" value="1"/>
</dbReference>
<dbReference type="PROSITE" id="PS51371">
    <property type="entry name" value="CBS"/>
    <property type="match status" value="1"/>
</dbReference>
<keyword evidence="7 9" id="KW-0129">CBS domain</keyword>
<comment type="similarity">
    <text evidence="2">Belongs to the UPF0053 family.</text>
</comment>
<dbReference type="SUPFAM" id="SSF56176">
    <property type="entry name" value="FAD-binding/transporter-associated domain-like"/>
    <property type="match status" value="1"/>
</dbReference>
<evidence type="ECO:0000256" key="3">
    <source>
        <dbReference type="ARBA" id="ARBA00022475"/>
    </source>
</evidence>
<feature type="transmembrane region" description="Helical" evidence="12">
    <location>
        <begin position="142"/>
        <end position="165"/>
    </location>
</feature>
<dbReference type="InterPro" id="IPR002550">
    <property type="entry name" value="CNNM"/>
</dbReference>
<dbReference type="Proteomes" id="UP000182108">
    <property type="component" value="Unassembled WGS sequence"/>
</dbReference>